<evidence type="ECO:0000256" key="3">
    <source>
        <dbReference type="ARBA" id="ARBA00022525"/>
    </source>
</evidence>
<organism evidence="8 9">
    <name type="scientific">Bicyclus anynana</name>
    <name type="common">Squinting bush brown butterfly</name>
    <dbReference type="NCBI Taxonomy" id="110368"/>
    <lineage>
        <taxon>Eukaryota</taxon>
        <taxon>Metazoa</taxon>
        <taxon>Ecdysozoa</taxon>
        <taxon>Arthropoda</taxon>
        <taxon>Hexapoda</taxon>
        <taxon>Insecta</taxon>
        <taxon>Pterygota</taxon>
        <taxon>Neoptera</taxon>
        <taxon>Endopterygota</taxon>
        <taxon>Lepidoptera</taxon>
        <taxon>Glossata</taxon>
        <taxon>Ditrysia</taxon>
        <taxon>Papilionoidea</taxon>
        <taxon>Nymphalidae</taxon>
        <taxon>Satyrinae</taxon>
        <taxon>Satyrini</taxon>
        <taxon>Mycalesina</taxon>
        <taxon>Bicyclus</taxon>
    </lineage>
</organism>
<keyword evidence="6" id="KW-0732">Signal</keyword>
<dbReference type="GO" id="GO:0017171">
    <property type="term" value="F:serine hydrolase activity"/>
    <property type="evidence" value="ECO:0007669"/>
    <property type="project" value="TreeGrafter"/>
</dbReference>
<dbReference type="InterPro" id="IPR013818">
    <property type="entry name" value="Lipase"/>
</dbReference>
<dbReference type="Proteomes" id="UP001652582">
    <property type="component" value="Chromosome 9"/>
</dbReference>
<dbReference type="PROSITE" id="PS51257">
    <property type="entry name" value="PROKAR_LIPOPROTEIN"/>
    <property type="match status" value="1"/>
</dbReference>
<feature type="compositionally biased region" description="Low complexity" evidence="5">
    <location>
        <begin position="28"/>
        <end position="38"/>
    </location>
</feature>
<sequence length="320" mass="35263">MFRVIFMIVTFALACDCLLWPTRSTTTTTEKLTTDSSTQPKPSASTTQNGHGSFNKYFIYTRTNPRFPVELNLDVQESIDTLSKDNRTIVIAHGYEGSAITSLNPTVKDAALQSEDFNIIVLDWSVYAGQSYTNAVNSVPDVGRALGKLINELVTREIVSLSRLHLIGFDLGAHVMAFAGRELNGNVARITGLNPSGSQWGTNSQRLTFNDALYVEVIHTDGIGPLANGIGDAVGHADFYPNGGTGQPGCFLNHKCSHNRSWELMAATFTNNHLIANRCGSWYQVTMNLCRGYQMWMGNSELVKQGSGMFRVNTKRTYPF</sequence>
<comment type="subcellular location">
    <subcellularLocation>
        <location evidence="1">Secreted</location>
    </subcellularLocation>
</comment>
<evidence type="ECO:0000256" key="2">
    <source>
        <dbReference type="ARBA" id="ARBA00010701"/>
    </source>
</evidence>
<keyword evidence="3" id="KW-0964">Secreted</keyword>
<dbReference type="GO" id="GO:0005615">
    <property type="term" value="C:extracellular space"/>
    <property type="evidence" value="ECO:0007669"/>
    <property type="project" value="TreeGrafter"/>
</dbReference>
<reference evidence="9" key="1">
    <citation type="submission" date="2025-08" db="UniProtKB">
        <authorList>
            <consortium name="RefSeq"/>
        </authorList>
    </citation>
    <scope>IDENTIFICATION</scope>
</reference>
<dbReference type="PANTHER" id="PTHR11610">
    <property type="entry name" value="LIPASE"/>
    <property type="match status" value="1"/>
</dbReference>
<dbReference type="SUPFAM" id="SSF53474">
    <property type="entry name" value="alpha/beta-Hydrolases"/>
    <property type="match status" value="1"/>
</dbReference>
<accession>A0A6J1MRE8</accession>
<dbReference type="Gene3D" id="3.40.50.1820">
    <property type="entry name" value="alpha/beta hydrolase"/>
    <property type="match status" value="1"/>
</dbReference>
<name>A0A6J1MRE8_BICAN</name>
<protein>
    <submittedName>
        <fullName evidence="9">Lipase member H-like</fullName>
    </submittedName>
</protein>
<evidence type="ECO:0000256" key="5">
    <source>
        <dbReference type="SAM" id="MobiDB-lite"/>
    </source>
</evidence>
<comment type="similarity">
    <text evidence="2 4">Belongs to the AB hydrolase superfamily. Lipase family.</text>
</comment>
<dbReference type="PANTHER" id="PTHR11610:SF173">
    <property type="entry name" value="LIPASE DOMAIN-CONTAINING PROTEIN-RELATED"/>
    <property type="match status" value="1"/>
</dbReference>
<dbReference type="InterPro" id="IPR029058">
    <property type="entry name" value="AB_hydrolase_fold"/>
</dbReference>
<evidence type="ECO:0000313" key="8">
    <source>
        <dbReference type="Proteomes" id="UP001652582"/>
    </source>
</evidence>
<dbReference type="AlphaFoldDB" id="A0A6J1MRE8"/>
<dbReference type="GeneID" id="112045198"/>
<dbReference type="Pfam" id="PF00151">
    <property type="entry name" value="Lipase"/>
    <property type="match status" value="1"/>
</dbReference>
<dbReference type="RefSeq" id="XP_023937064.2">
    <property type="nucleotide sequence ID" value="XM_024081296.2"/>
</dbReference>
<dbReference type="PRINTS" id="PR00821">
    <property type="entry name" value="TAGLIPASE"/>
</dbReference>
<dbReference type="KEGG" id="bany:112045198"/>
<evidence type="ECO:0000313" key="9">
    <source>
        <dbReference type="RefSeq" id="XP_023937064.2"/>
    </source>
</evidence>
<evidence type="ECO:0000259" key="7">
    <source>
        <dbReference type="Pfam" id="PF00151"/>
    </source>
</evidence>
<feature type="compositionally biased region" description="Polar residues" evidence="5">
    <location>
        <begin position="39"/>
        <end position="50"/>
    </location>
</feature>
<evidence type="ECO:0000256" key="6">
    <source>
        <dbReference type="SAM" id="SignalP"/>
    </source>
</evidence>
<proteinExistence type="inferred from homology"/>
<dbReference type="OrthoDB" id="199913at2759"/>
<gene>
    <name evidence="9" type="primary">LOC112045198</name>
</gene>
<evidence type="ECO:0000256" key="1">
    <source>
        <dbReference type="ARBA" id="ARBA00004613"/>
    </source>
</evidence>
<feature type="signal peptide" evidence="6">
    <location>
        <begin position="1"/>
        <end position="24"/>
    </location>
</feature>
<evidence type="ECO:0000256" key="4">
    <source>
        <dbReference type="RuleBase" id="RU004262"/>
    </source>
</evidence>
<dbReference type="GO" id="GO:0016298">
    <property type="term" value="F:lipase activity"/>
    <property type="evidence" value="ECO:0007669"/>
    <property type="project" value="InterPro"/>
</dbReference>
<feature type="chain" id="PRO_5047045606" evidence="6">
    <location>
        <begin position="25"/>
        <end position="320"/>
    </location>
</feature>
<feature type="domain" description="Lipase" evidence="7">
    <location>
        <begin position="36"/>
        <end position="290"/>
    </location>
</feature>
<dbReference type="InterPro" id="IPR000734">
    <property type="entry name" value="TAG_lipase"/>
</dbReference>
<dbReference type="GO" id="GO:0016042">
    <property type="term" value="P:lipid catabolic process"/>
    <property type="evidence" value="ECO:0007669"/>
    <property type="project" value="TreeGrafter"/>
</dbReference>
<keyword evidence="8" id="KW-1185">Reference proteome</keyword>
<feature type="region of interest" description="Disordered" evidence="5">
    <location>
        <begin position="28"/>
        <end position="50"/>
    </location>
</feature>